<reference evidence="3 4" key="1">
    <citation type="submission" date="2019-06" db="EMBL/GenBank/DDBJ databases">
        <title>Sequencing the genomes of 1000 actinobacteria strains.</title>
        <authorList>
            <person name="Klenk H.-P."/>
        </authorList>
    </citation>
    <scope>NUCLEOTIDE SEQUENCE [LARGE SCALE GENOMIC DNA]</scope>
    <source>
        <strain evidence="3 4">DSM 45043</strain>
    </source>
</reference>
<protein>
    <submittedName>
        <fullName evidence="3">Glycosyltransferase involved in cell wall biosynthesis</fullName>
    </submittedName>
</protein>
<dbReference type="Pfam" id="PF00535">
    <property type="entry name" value="Glycos_transf_2"/>
    <property type="match status" value="1"/>
</dbReference>
<evidence type="ECO:0000313" key="4">
    <source>
        <dbReference type="Proteomes" id="UP000316706"/>
    </source>
</evidence>
<organism evidence="3 4">
    <name type="scientific">Actinomadura hallensis</name>
    <dbReference type="NCBI Taxonomy" id="337895"/>
    <lineage>
        <taxon>Bacteria</taxon>
        <taxon>Bacillati</taxon>
        <taxon>Actinomycetota</taxon>
        <taxon>Actinomycetes</taxon>
        <taxon>Streptosporangiales</taxon>
        <taxon>Thermomonosporaceae</taxon>
        <taxon>Actinomadura</taxon>
    </lineage>
</organism>
<dbReference type="InterPro" id="IPR029044">
    <property type="entry name" value="Nucleotide-diphossugar_trans"/>
</dbReference>
<feature type="domain" description="Glycosyltransferase 2-like" evidence="1">
    <location>
        <begin position="8"/>
        <end position="138"/>
    </location>
</feature>
<dbReference type="InterPro" id="IPR054028">
    <property type="entry name" value="TarS/TarP_linker"/>
</dbReference>
<accession>A0A543ILF3</accession>
<dbReference type="CDD" id="cd00761">
    <property type="entry name" value="Glyco_tranf_GTA_type"/>
    <property type="match status" value="1"/>
</dbReference>
<dbReference type="InterPro" id="IPR001173">
    <property type="entry name" value="Glyco_trans_2-like"/>
</dbReference>
<dbReference type="PANTHER" id="PTHR22916">
    <property type="entry name" value="GLYCOSYLTRANSFERASE"/>
    <property type="match status" value="1"/>
</dbReference>
<keyword evidence="4" id="KW-1185">Reference proteome</keyword>
<name>A0A543ILF3_9ACTN</name>
<dbReference type="GO" id="GO:0016758">
    <property type="term" value="F:hexosyltransferase activity"/>
    <property type="evidence" value="ECO:0007669"/>
    <property type="project" value="UniProtKB-ARBA"/>
</dbReference>
<comment type="caution">
    <text evidence="3">The sequence shown here is derived from an EMBL/GenBank/DDBJ whole genome shotgun (WGS) entry which is preliminary data.</text>
</comment>
<dbReference type="AlphaFoldDB" id="A0A543ILF3"/>
<feature type="domain" description="TarS/TarP linker" evidence="2">
    <location>
        <begin position="223"/>
        <end position="320"/>
    </location>
</feature>
<evidence type="ECO:0000313" key="3">
    <source>
        <dbReference type="EMBL" id="TQM71413.1"/>
    </source>
</evidence>
<dbReference type="Pfam" id="PF22181">
    <property type="entry name" value="TarS_linker"/>
    <property type="match status" value="1"/>
</dbReference>
<dbReference type="Proteomes" id="UP000316706">
    <property type="component" value="Unassembled WGS sequence"/>
</dbReference>
<proteinExistence type="predicted"/>
<dbReference type="PANTHER" id="PTHR22916:SF3">
    <property type="entry name" value="UDP-GLCNAC:BETAGAL BETA-1,3-N-ACETYLGLUCOSAMINYLTRANSFERASE-LIKE PROTEIN 1"/>
    <property type="match status" value="1"/>
</dbReference>
<sequence length="649" mass="71945">MRQRAKVTVVVPVYNCRPSLERAFTSLFEQSMDPAEIEIIAVDDGSTDGSGEALDQYAAGRPGFTVVHQQNSGGPGAPRNRGIELATGEYVFFLDADDYLAPEALERMCALADENGTDVVVGQSVGVNRRPPVFPQDMPRTTVAESPVVYNTLSPLKLFRRSFLERHELRFLEGISSHEDQMFTARAYFEADGISILASYDCYYWVDREDGTSAMQSGGAPAEQYFPVIADVMSFLAGRVEPGPLRDRLMRRHFRYEIFGRFGPRYPRLAEEEKTLTRIWARKLIEAWYTPGVDALFGPRGRVIAYCLRHDRDDVLEELARTRGRDVQPPTVVDEGRAYMVLPGWRDPAAGIPDACYEITDRIGVQAEVTALSWDRTRLCVEGRAAIAGVGTEEQERILVLRGPDGREHRARAHLLPEGGDGAFTAEVGLGTDATFAPGVWRVHVEVRVDGLVKTRRLSVPESVRLPEPRLCAAGRVVTPRVNAKNPKRRHLELRIAAGRLGELLTVDEAAWTGGGRLQVRARVPSLLPAGHPVPAAAELAPRTDGETRRGTAECRVLPDRLALSAEFDLDGCPSGRWDPSLEITVDGVSLRGRVPFPGGRPPGPMRRGLRERVPYRTGRGALSVRVTGTRAVRRVQGLLRRLRLLRRR</sequence>
<dbReference type="SUPFAM" id="SSF53448">
    <property type="entry name" value="Nucleotide-diphospho-sugar transferases"/>
    <property type="match status" value="1"/>
</dbReference>
<gene>
    <name evidence="3" type="ORF">FHX41_5181</name>
</gene>
<evidence type="ECO:0000259" key="2">
    <source>
        <dbReference type="Pfam" id="PF22181"/>
    </source>
</evidence>
<keyword evidence="3" id="KW-0808">Transferase</keyword>
<dbReference type="EMBL" id="VFPO01000001">
    <property type="protein sequence ID" value="TQM71413.1"/>
    <property type="molecule type" value="Genomic_DNA"/>
</dbReference>
<dbReference type="RefSeq" id="WP_141972903.1">
    <property type="nucleotide sequence ID" value="NZ_VFPO01000001.1"/>
</dbReference>
<dbReference type="Gene3D" id="3.90.550.10">
    <property type="entry name" value="Spore Coat Polysaccharide Biosynthesis Protein SpsA, Chain A"/>
    <property type="match status" value="1"/>
</dbReference>
<evidence type="ECO:0000259" key="1">
    <source>
        <dbReference type="Pfam" id="PF00535"/>
    </source>
</evidence>
<dbReference type="OrthoDB" id="2676521at2"/>